<organism evidence="3">
    <name type="scientific">Thelazia callipaeda</name>
    <name type="common">Oriental eyeworm</name>
    <name type="synonym">Parasitic nematode</name>
    <dbReference type="NCBI Taxonomy" id="103827"/>
    <lineage>
        <taxon>Eukaryota</taxon>
        <taxon>Metazoa</taxon>
        <taxon>Ecdysozoa</taxon>
        <taxon>Nematoda</taxon>
        <taxon>Chromadorea</taxon>
        <taxon>Rhabditida</taxon>
        <taxon>Spirurina</taxon>
        <taxon>Spiruromorpha</taxon>
        <taxon>Thelazioidea</taxon>
        <taxon>Thelaziidae</taxon>
        <taxon>Thelazia</taxon>
    </lineage>
</organism>
<sequence>MTPDFPDKVIKSNEDLAEKISKQATEAMHNVLNQSDTKMDQKLDSQFEQRQTVIETLEQLNTTEVYEEPFIRIYVRPLCEGNVC</sequence>
<dbReference type="WBParaSite" id="TCLT_0000829001-mRNA-1">
    <property type="protein sequence ID" value="TCLT_0000829001-mRNA-1"/>
    <property type="gene ID" value="TCLT_0000829001"/>
</dbReference>
<dbReference type="STRING" id="103827.A0A0N5D5K6"/>
<evidence type="ECO:0000313" key="1">
    <source>
        <dbReference type="EMBL" id="VDN05822.1"/>
    </source>
</evidence>
<evidence type="ECO:0000313" key="2">
    <source>
        <dbReference type="Proteomes" id="UP000276776"/>
    </source>
</evidence>
<proteinExistence type="predicted"/>
<accession>A0A0N5D5K6</accession>
<dbReference type="EMBL" id="UYYF01004609">
    <property type="protein sequence ID" value="VDN05822.1"/>
    <property type="molecule type" value="Genomic_DNA"/>
</dbReference>
<dbReference type="AlphaFoldDB" id="A0A0N5D5K6"/>
<name>A0A0N5D5K6_THECL</name>
<keyword evidence="2" id="KW-1185">Reference proteome</keyword>
<gene>
    <name evidence="1" type="ORF">TCLT_LOCUS8279</name>
</gene>
<dbReference type="Proteomes" id="UP000276776">
    <property type="component" value="Unassembled WGS sequence"/>
</dbReference>
<reference evidence="3" key="1">
    <citation type="submission" date="2017-02" db="UniProtKB">
        <authorList>
            <consortium name="WormBaseParasite"/>
        </authorList>
    </citation>
    <scope>IDENTIFICATION</scope>
</reference>
<dbReference type="OrthoDB" id="5852043at2759"/>
<evidence type="ECO:0000313" key="3">
    <source>
        <dbReference type="WBParaSite" id="TCLT_0000829001-mRNA-1"/>
    </source>
</evidence>
<protein>
    <submittedName>
        <fullName evidence="3">V-SNARE coiled-coil homology domain-containing protein</fullName>
    </submittedName>
</protein>
<reference evidence="1 2" key="2">
    <citation type="submission" date="2018-11" db="EMBL/GenBank/DDBJ databases">
        <authorList>
            <consortium name="Pathogen Informatics"/>
        </authorList>
    </citation>
    <scope>NUCLEOTIDE SEQUENCE [LARGE SCALE GENOMIC DNA]</scope>
</reference>